<accession>A0AAE0J518</accession>
<reference evidence="1" key="2">
    <citation type="submission" date="2023-06" db="EMBL/GenBank/DDBJ databases">
        <authorList>
            <consortium name="Lawrence Berkeley National Laboratory"/>
            <person name="Haridas S."/>
            <person name="Hensen N."/>
            <person name="Bonometti L."/>
            <person name="Westerberg I."/>
            <person name="Brannstrom I.O."/>
            <person name="Guillou S."/>
            <person name="Cros-Aarteil S."/>
            <person name="Calhoun S."/>
            <person name="Kuo A."/>
            <person name="Mondo S."/>
            <person name="Pangilinan J."/>
            <person name="Riley R."/>
            <person name="Labutti K."/>
            <person name="Andreopoulos B."/>
            <person name="Lipzen A."/>
            <person name="Chen C."/>
            <person name="Yanf M."/>
            <person name="Daum C."/>
            <person name="Ng V."/>
            <person name="Clum A."/>
            <person name="Steindorff A."/>
            <person name="Ohm R."/>
            <person name="Martin F."/>
            <person name="Silar P."/>
            <person name="Natvig D."/>
            <person name="Lalanne C."/>
            <person name="Gautier V."/>
            <person name="Ament-Velasquez S.L."/>
            <person name="Kruys A."/>
            <person name="Hutchinson M.I."/>
            <person name="Powell A.J."/>
            <person name="Barry K."/>
            <person name="Miller A.N."/>
            <person name="Grigoriev I.V."/>
            <person name="Debuchy R."/>
            <person name="Gladieux P."/>
            <person name="Thoren M.H."/>
            <person name="Johannesson H."/>
        </authorList>
    </citation>
    <scope>NUCLEOTIDE SEQUENCE</scope>
    <source>
        <strain evidence="1">SMH4131-1</strain>
    </source>
</reference>
<reference evidence="1" key="1">
    <citation type="journal article" date="2023" name="Mol. Phylogenet. Evol.">
        <title>Genome-scale phylogeny and comparative genomics of the fungal order Sordariales.</title>
        <authorList>
            <person name="Hensen N."/>
            <person name="Bonometti L."/>
            <person name="Westerberg I."/>
            <person name="Brannstrom I.O."/>
            <person name="Guillou S."/>
            <person name="Cros-Aarteil S."/>
            <person name="Calhoun S."/>
            <person name="Haridas S."/>
            <person name="Kuo A."/>
            <person name="Mondo S."/>
            <person name="Pangilinan J."/>
            <person name="Riley R."/>
            <person name="LaButti K."/>
            <person name="Andreopoulos B."/>
            <person name="Lipzen A."/>
            <person name="Chen C."/>
            <person name="Yan M."/>
            <person name="Daum C."/>
            <person name="Ng V."/>
            <person name="Clum A."/>
            <person name="Steindorff A."/>
            <person name="Ohm R.A."/>
            <person name="Martin F."/>
            <person name="Silar P."/>
            <person name="Natvig D.O."/>
            <person name="Lalanne C."/>
            <person name="Gautier V."/>
            <person name="Ament-Velasquez S.L."/>
            <person name="Kruys A."/>
            <person name="Hutchinson M.I."/>
            <person name="Powell A.J."/>
            <person name="Barry K."/>
            <person name="Miller A.N."/>
            <person name="Grigoriev I.V."/>
            <person name="Debuchy R."/>
            <person name="Gladieux P."/>
            <person name="Hiltunen Thoren M."/>
            <person name="Johannesson H."/>
        </authorList>
    </citation>
    <scope>NUCLEOTIDE SEQUENCE</scope>
    <source>
        <strain evidence="1">SMH4131-1</strain>
    </source>
</reference>
<keyword evidence="2" id="KW-1185">Reference proteome</keyword>
<evidence type="ECO:0000313" key="2">
    <source>
        <dbReference type="Proteomes" id="UP001286456"/>
    </source>
</evidence>
<gene>
    <name evidence="1" type="ORF">B0T19DRAFT_59810</name>
</gene>
<dbReference type="Proteomes" id="UP001286456">
    <property type="component" value="Unassembled WGS sequence"/>
</dbReference>
<sequence length="316" mass="35463">MAVLSLGNNSYGNNGTRPGHSSHWLGLLGTLDHGDDERPACRNSPSCVTQESSVQGAYLIVGMDPILGRGMIEMENLEVTVSSRGTLQGIPIPDPTFDRPAPVFNLLRKECYFLRYYCSCTLRLTCDARPPISKTRQLPVSNDHYLSPSLIQRSTRRRFASSTVHHYTWQFRFLFPSLHPTMRQRGTPTFSNRSIWGLVIGGHCQISRLRLRPVRLHLIGWPKNPTVFSFFSWQGLGLACAWFNPLWDGASSPYLFSSIQLPPPLRLVYPPFLQPSPSFAVPVRFCISGPEDLLLESCPLMCLWSADGRASGQVNR</sequence>
<comment type="caution">
    <text evidence="1">The sequence shown here is derived from an EMBL/GenBank/DDBJ whole genome shotgun (WGS) entry which is preliminary data.</text>
</comment>
<protein>
    <submittedName>
        <fullName evidence="1">Uncharacterized protein</fullName>
    </submittedName>
</protein>
<proteinExistence type="predicted"/>
<dbReference type="EMBL" id="JAUEPO010000001">
    <property type="protein sequence ID" value="KAK3337073.1"/>
    <property type="molecule type" value="Genomic_DNA"/>
</dbReference>
<evidence type="ECO:0000313" key="1">
    <source>
        <dbReference type="EMBL" id="KAK3337073.1"/>
    </source>
</evidence>
<name>A0AAE0J518_9PEZI</name>
<dbReference type="AlphaFoldDB" id="A0AAE0J518"/>
<organism evidence="1 2">
    <name type="scientific">Cercophora scortea</name>
    <dbReference type="NCBI Taxonomy" id="314031"/>
    <lineage>
        <taxon>Eukaryota</taxon>
        <taxon>Fungi</taxon>
        <taxon>Dikarya</taxon>
        <taxon>Ascomycota</taxon>
        <taxon>Pezizomycotina</taxon>
        <taxon>Sordariomycetes</taxon>
        <taxon>Sordariomycetidae</taxon>
        <taxon>Sordariales</taxon>
        <taxon>Lasiosphaeriaceae</taxon>
        <taxon>Cercophora</taxon>
    </lineage>
</organism>